<dbReference type="GO" id="GO:0016740">
    <property type="term" value="F:transferase activity"/>
    <property type="evidence" value="ECO:0007669"/>
    <property type="project" value="UniProtKB-KW"/>
</dbReference>
<dbReference type="InterPro" id="IPR010987">
    <property type="entry name" value="Glutathione-S-Trfase_C-like"/>
</dbReference>
<reference evidence="3 4" key="1">
    <citation type="submission" date="2015-09" db="EMBL/GenBank/DDBJ databases">
        <title>Draft Genome Sequence of Bradyrhizobium manausense Strain BR 3351T, a Novel Symbiotic Nitrogen-Fixing Alphaproteobacterium Isolated from Brazilian Amazon Rain Forest.</title>
        <authorList>
            <person name="De Araujo J.L."/>
            <person name="Zilli J.E."/>
        </authorList>
    </citation>
    <scope>NUCLEOTIDE SEQUENCE [LARGE SCALE GENOMIC DNA]</scope>
    <source>
        <strain evidence="3 4">BR3351</strain>
    </source>
</reference>
<sequence>MLQLYFSPMACSLASRIALMEAGLEARYHQVHLATKTIADGGRDFRDISAKGAVPVLVLENGERLTESAAVLQYIADLRPERGLAPRPGDLDRYRLQEWLSFVGTEIHKAFLFPTFWYKDDGSLAKPRARILQTLSVPSAHLADREFLVGHSFTVADAHLAWALLLLRPAGVDVAQWPSLAGYLERMQARPVMREAIAIEMALRKSVPVNAA</sequence>
<dbReference type="Gene3D" id="3.40.30.10">
    <property type="entry name" value="Glutaredoxin"/>
    <property type="match status" value="1"/>
</dbReference>
<feature type="domain" description="GST C-terminal" evidence="2">
    <location>
        <begin position="89"/>
        <end position="209"/>
    </location>
</feature>
<dbReference type="InterPro" id="IPR036282">
    <property type="entry name" value="Glutathione-S-Trfase_C_sf"/>
</dbReference>
<name>A0A0R3DN60_9BRAD</name>
<dbReference type="AlphaFoldDB" id="A0A0R3DN60"/>
<dbReference type="EMBL" id="LJYG01000081">
    <property type="protein sequence ID" value="KRQ11274.1"/>
    <property type="molecule type" value="Genomic_DNA"/>
</dbReference>
<dbReference type="SUPFAM" id="SSF52833">
    <property type="entry name" value="Thioredoxin-like"/>
    <property type="match status" value="1"/>
</dbReference>
<gene>
    <name evidence="3" type="ORF">AOQ71_18200</name>
</gene>
<dbReference type="SFLD" id="SFLDS00019">
    <property type="entry name" value="Glutathione_Transferase_(cytos"/>
    <property type="match status" value="1"/>
</dbReference>
<accession>A0A0R3DN60</accession>
<proteinExistence type="predicted"/>
<comment type="caution">
    <text evidence="3">The sequence shown here is derived from an EMBL/GenBank/DDBJ whole genome shotgun (WGS) entry which is preliminary data.</text>
</comment>
<dbReference type="Pfam" id="PF00043">
    <property type="entry name" value="GST_C"/>
    <property type="match status" value="1"/>
</dbReference>
<keyword evidence="3" id="KW-0808">Transferase</keyword>
<evidence type="ECO:0000259" key="2">
    <source>
        <dbReference type="PROSITE" id="PS50405"/>
    </source>
</evidence>
<keyword evidence="4" id="KW-1185">Reference proteome</keyword>
<dbReference type="SFLD" id="SFLDG00358">
    <property type="entry name" value="Main_(cytGST)"/>
    <property type="match status" value="1"/>
</dbReference>
<dbReference type="CDD" id="cd03057">
    <property type="entry name" value="GST_N_Beta"/>
    <property type="match status" value="1"/>
</dbReference>
<dbReference type="PANTHER" id="PTHR44051">
    <property type="entry name" value="GLUTATHIONE S-TRANSFERASE-RELATED"/>
    <property type="match status" value="1"/>
</dbReference>
<dbReference type="Pfam" id="PF13409">
    <property type="entry name" value="GST_N_2"/>
    <property type="match status" value="1"/>
</dbReference>
<dbReference type="RefSeq" id="WP_057748950.1">
    <property type="nucleotide sequence ID" value="NZ_LJYG01000081.1"/>
</dbReference>
<dbReference type="STRING" id="989370.AOQ71_18200"/>
<organism evidence="3 4">
    <name type="scientific">Bradyrhizobium manausense</name>
    <dbReference type="NCBI Taxonomy" id="989370"/>
    <lineage>
        <taxon>Bacteria</taxon>
        <taxon>Pseudomonadati</taxon>
        <taxon>Pseudomonadota</taxon>
        <taxon>Alphaproteobacteria</taxon>
        <taxon>Hyphomicrobiales</taxon>
        <taxon>Nitrobacteraceae</taxon>
        <taxon>Bradyrhizobium</taxon>
    </lineage>
</organism>
<dbReference type="InterPro" id="IPR036249">
    <property type="entry name" value="Thioredoxin-like_sf"/>
</dbReference>
<dbReference type="InterPro" id="IPR040079">
    <property type="entry name" value="Glutathione_S-Trfase"/>
</dbReference>
<dbReference type="PROSITE" id="PS50404">
    <property type="entry name" value="GST_NTER"/>
    <property type="match status" value="1"/>
</dbReference>
<dbReference type="OrthoDB" id="7583243at2"/>
<feature type="domain" description="GST N-terminal" evidence="1">
    <location>
        <begin position="1"/>
        <end position="83"/>
    </location>
</feature>
<dbReference type="InterPro" id="IPR004046">
    <property type="entry name" value="GST_C"/>
</dbReference>
<dbReference type="PANTHER" id="PTHR44051:SF8">
    <property type="entry name" value="GLUTATHIONE S-TRANSFERASE GSTA"/>
    <property type="match status" value="1"/>
</dbReference>
<evidence type="ECO:0000259" key="1">
    <source>
        <dbReference type="PROSITE" id="PS50404"/>
    </source>
</evidence>
<dbReference type="Gene3D" id="1.20.1050.10">
    <property type="match status" value="1"/>
</dbReference>
<evidence type="ECO:0000313" key="4">
    <source>
        <dbReference type="Proteomes" id="UP000051936"/>
    </source>
</evidence>
<evidence type="ECO:0000313" key="3">
    <source>
        <dbReference type="EMBL" id="KRQ11274.1"/>
    </source>
</evidence>
<dbReference type="Proteomes" id="UP000051936">
    <property type="component" value="Unassembled WGS sequence"/>
</dbReference>
<dbReference type="PROSITE" id="PS50405">
    <property type="entry name" value="GST_CTER"/>
    <property type="match status" value="1"/>
</dbReference>
<dbReference type="InterPro" id="IPR004045">
    <property type="entry name" value="Glutathione_S-Trfase_N"/>
</dbReference>
<protein>
    <submittedName>
        <fullName evidence="3">Glutathione S-transferase</fullName>
    </submittedName>
</protein>
<dbReference type="SUPFAM" id="SSF47616">
    <property type="entry name" value="GST C-terminal domain-like"/>
    <property type="match status" value="1"/>
</dbReference>
<dbReference type="SFLD" id="SFLDG01150">
    <property type="entry name" value="Main.1:_Beta-like"/>
    <property type="match status" value="1"/>
</dbReference>